<dbReference type="GO" id="GO:0016491">
    <property type="term" value="F:oxidoreductase activity"/>
    <property type="evidence" value="ECO:0007669"/>
    <property type="project" value="InterPro"/>
</dbReference>
<dbReference type="SMART" id="SM00829">
    <property type="entry name" value="PKS_ER"/>
    <property type="match status" value="1"/>
</dbReference>
<dbReference type="InterPro" id="IPR016036">
    <property type="entry name" value="Malonyl_transacylase_ACP-bd"/>
</dbReference>
<keyword evidence="5" id="KW-0521">NADP</keyword>
<keyword evidence="3" id="KW-0597">Phosphoprotein</keyword>
<dbReference type="InterPro" id="IPR016039">
    <property type="entry name" value="Thiolase-like"/>
</dbReference>
<dbReference type="PROSITE" id="PS50075">
    <property type="entry name" value="CARRIER"/>
    <property type="match status" value="1"/>
</dbReference>
<dbReference type="Gene3D" id="3.40.366.10">
    <property type="entry name" value="Malonyl-Coenzyme A Acyl Carrier Protein, domain 2"/>
    <property type="match status" value="1"/>
</dbReference>
<dbReference type="InterPro" id="IPR001227">
    <property type="entry name" value="Ac_transferase_dom_sf"/>
</dbReference>
<name>A0A5B8JQP8_9ACTN</name>
<dbReference type="Gene3D" id="3.10.129.110">
    <property type="entry name" value="Polyketide synthase dehydratase"/>
    <property type="match status" value="1"/>
</dbReference>
<dbReference type="SUPFAM" id="SSF55048">
    <property type="entry name" value="Probable ACP-binding domain of malonyl-CoA ACP transacylase"/>
    <property type="match status" value="1"/>
</dbReference>
<dbReference type="RefSeq" id="WP_146483430.1">
    <property type="nucleotide sequence ID" value="NZ_CP042266.1"/>
</dbReference>
<dbReference type="InterPro" id="IPR032821">
    <property type="entry name" value="PKS_assoc"/>
</dbReference>
<dbReference type="GO" id="GO:0004312">
    <property type="term" value="F:fatty acid synthase activity"/>
    <property type="evidence" value="ECO:0007669"/>
    <property type="project" value="TreeGrafter"/>
</dbReference>
<evidence type="ECO:0000256" key="9">
    <source>
        <dbReference type="PROSITE-ProRule" id="PRU01363"/>
    </source>
</evidence>
<dbReference type="InterPro" id="IPR018201">
    <property type="entry name" value="Ketoacyl_synth_AS"/>
</dbReference>
<accession>A0A5B8JQP8</accession>
<dbReference type="PROSITE" id="PS00606">
    <property type="entry name" value="KS3_1"/>
    <property type="match status" value="1"/>
</dbReference>
<dbReference type="CDD" id="cd05195">
    <property type="entry name" value="enoyl_red"/>
    <property type="match status" value="1"/>
</dbReference>
<dbReference type="PANTHER" id="PTHR43775">
    <property type="entry name" value="FATTY ACID SYNTHASE"/>
    <property type="match status" value="1"/>
</dbReference>
<feature type="region of interest" description="C-terminal hotdog fold" evidence="9">
    <location>
        <begin position="1034"/>
        <end position="1174"/>
    </location>
</feature>
<dbReference type="InterPro" id="IPR013149">
    <property type="entry name" value="ADH-like_C"/>
</dbReference>
<protein>
    <submittedName>
        <fullName evidence="13">SDR family NAD(P)-dependent oxidoreductase</fullName>
    </submittedName>
</protein>
<dbReference type="InterPro" id="IPR049900">
    <property type="entry name" value="PKS_mFAS_DH"/>
</dbReference>
<evidence type="ECO:0000256" key="8">
    <source>
        <dbReference type="ARBA" id="ARBA00023315"/>
    </source>
</evidence>
<dbReference type="EMBL" id="CP042266">
    <property type="protein sequence ID" value="QDY80033.1"/>
    <property type="molecule type" value="Genomic_DNA"/>
</dbReference>
<evidence type="ECO:0000256" key="4">
    <source>
        <dbReference type="ARBA" id="ARBA00022679"/>
    </source>
</evidence>
<dbReference type="InterPro" id="IPR020806">
    <property type="entry name" value="PKS_PP-bd"/>
</dbReference>
<dbReference type="Proteomes" id="UP000320580">
    <property type="component" value="Chromosome"/>
</dbReference>
<evidence type="ECO:0000256" key="2">
    <source>
        <dbReference type="ARBA" id="ARBA00022450"/>
    </source>
</evidence>
<dbReference type="InterPro" id="IPR020807">
    <property type="entry name" value="PKS_DH"/>
</dbReference>
<dbReference type="InterPro" id="IPR036291">
    <property type="entry name" value="NAD(P)-bd_dom_sf"/>
</dbReference>
<dbReference type="InterPro" id="IPR020843">
    <property type="entry name" value="ER"/>
</dbReference>
<sequence length="2495" mass="264542">MAFRPSDDAIAIVGTACRLPGGIHGTDGLWDALTQGRDLIGEASPDRFDAARWLDADRRRPGKTYTTAGGFLEDIRGFDAGYFHLSPREADRMDPQQRLMLELAVEALDRAGVPAESLAGSDTAVYVGASSQSYAFLQGLDADSANAYTMTGGATSNIANRVSHFLDLRGPSLVVDTACSSSLVALHHACEALRSGRCRAALAGGVHVLLSPFEFVGFSKASMLSPTGRCRPFSQEADGYVRSEGAGLVLLKPLSAALADGDRVHALILGSGVNTDGRTPGLAQPSADAQEALLRQVYATAGVDTREVAYVEMHGTGTPVGDPVECRAVGRALATGRGADRPLAVGSVKGHIGHLEPASGMAGLLKALLVLEHRHVPANLHAHPLNPEIDFTGWGLAPATRPRPLDIRPGDRAVVGVNSFGFGGANAHIVLAAPPPPTPAPPPPRGGHGRLPVMVSGRTPEAAVEAARLLADRLDACSDDEFYDLAYTTCRRRGQHEHRAAVLAENPARAAALLRETAAQDQRPGGPLMTAAARGTVAFVFSGNGAQWPGMAADLLATDPVFRRAVEEADEALRPLLGWSVTEELAAPAARRRPDTTDVAQPLMFAVQTGLVSLLHAHGIRPTAVAGHSSGEMAAAWAAGALDLATAARVVVERSRAQATTTGDYGMAALGTGPVRARQLLAPYGGLLEIAGVNSEKDVTVSGDRTALARLEQDCRREGLFFHDLGLSYAFHSRAMDGLEPGLLNALAGMKAVRARLPYASATTGTLLTGDEMDARYWWQNLRRTVQFAPAIDQLKDLGCDVYVEIGPHPVLCGYLRRPAAPGRPPVTAVATLDRESPGPAALHSAIGRILACGARTDHQVFFPRPGRVTELPAYPWQREPHWSGGPARWAGGCGDGTVDHPLLGERAATAEPSWHGPFEPARAPWLADHKVGDTVVMPAAGYLEMMLTAGRRVFDTAVEITDLHMPHTLVLPFEDHTRLDLYTTLSEEDGIVRVDSRGDRADSWQQHARGRARRLFAQAPAPVDVTHLAAGLTSTRSPEEHYRLTRRTGLDYGPAFRTLGELRVGHGQVLATYRAMTETEGYQAHPAVLDAALQAGSPLLEDVTTDGSPFLPVAFDRVRAWRRMPAVGHIHVRSRGLSEREAVWDVTVLAANGLVCLTLEGCRLRRFDNRAGIPLRHYTTVLRAAPRPGSAREPAPLPAPGVIAAALTARDEHPERHEPARAALAQASELTAHFGAAAVSTLLGSSASRPFTRADVIAAGALPGYAPLIDLLLRTAHSHGLVEPVPDTGAADSRPGRWRTAAAATPRQRFRAICGADPGQAVELGLVAACGTRLVDVLRGDADPVDLLMSESGRHLLEEFYTGSRVCGAANRRTRDLVQDLVRQWPADRPLRVLEAGAGTGGTTAHLLPILPPERTRYLFTDVSPSFFPRARKRFAAYDFVDYRVLDLDRDPAAQELPENAFDLVVAHNVLHATRDVRRAIGHLAGLTADSGLLAAAEVHDPAMLALMFGLLPSFWEYEDTALRPDGPLLGTDTWLRLLSANGWAEPTALTAGDDTGHRAGSVLIARRGPRPATAPAAVSPATTAVPEHSWLIAAESTRAELADGLAARLQDDGHQVLRCTADGGRTPWEARSEQCPGPLSVVLLLGDDPAAASGQAFVDRAAGHVAALRELALAADRRGADTRLDLWLVTPPTGLLPAPETPRATATAAAWGAARNLGNEHPDITVRRIALDSSGGPGPDAALLAAEFTDPDDEDEVLLTPSGRFAARVRDGRDPRAVAAIATDPTRDAAAFALRVAAPGRSYRLEWTAADVPVPGPDEIVVAVRAVALNYRDVMQALGTLPPDDAVRDTDGPGHIPGKECAGLVTAVGSRVTAFVPGDRVFAFGTGTLRSHAAVPAATAGRIPPDMDFPAATTLPVVFLTVHHALHHLARLSPGETVLVHGAAGGVGLAALQYAEQVGAQVIATAGTPAKRELLRLLGVEHVLDSRSLGFADRISALTGGRGVDVVLNSLAGEAVARGLETLRPGGRFVELGKRDLYANSRLLTAPFLNNLTFCAADLAQLAQVRPRAVAEQFAEVSRRVRDGRYRPVLHQVYPAARAADAFTALQHSRHIGKVVISLDASPGRVSRPVPAPLDPAATYLVTGGLSGFGAATARRLAARGARRLSLIGRRGPDSPEAPALLEDLRRQGVTVTVHAADVADPEAMRRVLDASDTADHPLRGVVHAAMALADAPLTRLTDDEVRLALAAKAGGAQVLDRLTRGRELDFFILYSSGAALLGNHNQANYTAANVCLEALARARRRAGHPALAVAWGAIGDVGYVARHDLTGFMEQLGLGPVPPDRAFAALDELLAQGAEVTTVASIDWNRVRHVIPGIAAPRFRTVRPDTDDADRAHQALDRALAGATDEEAVSLVTEVVVDALCRVLQTTADRIPPDKRLHELGLDSLMGAELMTMIHERLGCNLPAVEILNSTTVGDLAQRCVRRLKRAAGTAV</sequence>
<dbReference type="CDD" id="cd00833">
    <property type="entry name" value="PKS"/>
    <property type="match status" value="1"/>
</dbReference>
<dbReference type="Pfam" id="PF08240">
    <property type="entry name" value="ADH_N"/>
    <property type="match status" value="1"/>
</dbReference>
<dbReference type="Gene3D" id="3.40.50.720">
    <property type="entry name" value="NAD(P)-binding Rossmann-like Domain"/>
    <property type="match status" value="3"/>
</dbReference>
<dbReference type="Pfam" id="PF21089">
    <property type="entry name" value="PKS_DH_N"/>
    <property type="match status" value="1"/>
</dbReference>
<dbReference type="OrthoDB" id="9778690at2"/>
<dbReference type="PROSITE" id="PS52019">
    <property type="entry name" value="PKS_MFAS_DH"/>
    <property type="match status" value="1"/>
</dbReference>
<dbReference type="GO" id="GO:0033068">
    <property type="term" value="P:macrolide biosynthetic process"/>
    <property type="evidence" value="ECO:0007669"/>
    <property type="project" value="UniProtKB-ARBA"/>
</dbReference>
<dbReference type="SUPFAM" id="SSF51735">
    <property type="entry name" value="NAD(P)-binding Rossmann-fold domains"/>
    <property type="match status" value="3"/>
</dbReference>
<dbReference type="Gene3D" id="3.40.50.150">
    <property type="entry name" value="Vaccinia Virus protein VP39"/>
    <property type="match status" value="1"/>
</dbReference>
<dbReference type="Pfam" id="PF08242">
    <property type="entry name" value="Methyltransf_12"/>
    <property type="match status" value="1"/>
</dbReference>
<dbReference type="SMART" id="SM00822">
    <property type="entry name" value="PKS_KR"/>
    <property type="match status" value="1"/>
</dbReference>
<dbReference type="Gene3D" id="3.40.47.10">
    <property type="match status" value="1"/>
</dbReference>
<dbReference type="InterPro" id="IPR011032">
    <property type="entry name" value="GroES-like_sf"/>
</dbReference>
<dbReference type="SUPFAM" id="SSF53901">
    <property type="entry name" value="Thiolase-like"/>
    <property type="match status" value="1"/>
</dbReference>
<dbReference type="SUPFAM" id="SSF50129">
    <property type="entry name" value="GroES-like"/>
    <property type="match status" value="1"/>
</dbReference>
<keyword evidence="7" id="KW-0511">Multifunctional enzyme</keyword>
<keyword evidence="6" id="KW-0045">Antibiotic biosynthesis</keyword>
<dbReference type="InterPro" id="IPR049551">
    <property type="entry name" value="PKS_DH_C"/>
</dbReference>
<dbReference type="SUPFAM" id="SSF47336">
    <property type="entry name" value="ACP-like"/>
    <property type="match status" value="1"/>
</dbReference>
<keyword evidence="4" id="KW-0808">Transferase</keyword>
<dbReference type="Pfam" id="PF08659">
    <property type="entry name" value="KR"/>
    <property type="match status" value="1"/>
</dbReference>
<evidence type="ECO:0000256" key="6">
    <source>
        <dbReference type="ARBA" id="ARBA00023194"/>
    </source>
</evidence>
<dbReference type="GO" id="GO:0031177">
    <property type="term" value="F:phosphopantetheine binding"/>
    <property type="evidence" value="ECO:0007669"/>
    <property type="project" value="InterPro"/>
</dbReference>
<organism evidence="13 14">
    <name type="scientific">Streptomyces qinzhouensis</name>
    <dbReference type="NCBI Taxonomy" id="2599401"/>
    <lineage>
        <taxon>Bacteria</taxon>
        <taxon>Bacillati</taxon>
        <taxon>Actinomycetota</taxon>
        <taxon>Actinomycetes</taxon>
        <taxon>Kitasatosporales</taxon>
        <taxon>Streptomycetaceae</taxon>
        <taxon>Streptomyces</taxon>
    </lineage>
</organism>
<dbReference type="SUPFAM" id="SSF52151">
    <property type="entry name" value="FabD/lysophospholipase-like"/>
    <property type="match status" value="1"/>
</dbReference>
<dbReference type="Gene3D" id="3.90.180.10">
    <property type="entry name" value="Medium-chain alcohol dehydrogenases, catalytic domain"/>
    <property type="match status" value="1"/>
</dbReference>
<dbReference type="FunFam" id="3.40.50.720:FF:000209">
    <property type="entry name" value="Polyketide synthase Pks12"/>
    <property type="match status" value="1"/>
</dbReference>
<feature type="domain" description="Ketosynthase family 3 (KS3)" evidence="11">
    <location>
        <begin position="7"/>
        <end position="433"/>
    </location>
</feature>
<evidence type="ECO:0000313" key="14">
    <source>
        <dbReference type="Proteomes" id="UP000320580"/>
    </source>
</evidence>
<dbReference type="InterPro" id="IPR013217">
    <property type="entry name" value="Methyltransf_12"/>
</dbReference>
<dbReference type="InterPro" id="IPR009081">
    <property type="entry name" value="PP-bd_ACP"/>
</dbReference>
<feature type="region of interest" description="N-terminal hotdog fold" evidence="9">
    <location>
        <begin position="901"/>
        <end position="1020"/>
    </location>
</feature>
<dbReference type="Pfam" id="PF00107">
    <property type="entry name" value="ADH_zinc_N"/>
    <property type="match status" value="1"/>
</dbReference>
<keyword evidence="2" id="KW-0596">Phosphopantetheine</keyword>
<dbReference type="Gene3D" id="1.10.1200.10">
    <property type="entry name" value="ACP-like"/>
    <property type="match status" value="1"/>
</dbReference>
<keyword evidence="8" id="KW-0012">Acyltransferase</keyword>
<dbReference type="InterPro" id="IPR014030">
    <property type="entry name" value="Ketoacyl_synth_N"/>
</dbReference>
<evidence type="ECO:0000259" key="11">
    <source>
        <dbReference type="PROSITE" id="PS52004"/>
    </source>
</evidence>
<dbReference type="InterPro" id="IPR016035">
    <property type="entry name" value="Acyl_Trfase/lysoPLipase"/>
</dbReference>
<gene>
    <name evidence="13" type="ORF">FQU76_29830</name>
</gene>
<evidence type="ECO:0000259" key="12">
    <source>
        <dbReference type="PROSITE" id="PS52019"/>
    </source>
</evidence>
<evidence type="ECO:0000256" key="5">
    <source>
        <dbReference type="ARBA" id="ARBA00022857"/>
    </source>
</evidence>
<feature type="active site" description="Proton acceptor; for dehydratase activity" evidence="9">
    <location>
        <position position="930"/>
    </location>
</feature>
<feature type="domain" description="PKS/mFAS DH" evidence="12">
    <location>
        <begin position="901"/>
        <end position="1174"/>
    </location>
</feature>
<dbReference type="PROSITE" id="PS52004">
    <property type="entry name" value="KS3_2"/>
    <property type="match status" value="1"/>
</dbReference>
<evidence type="ECO:0000256" key="1">
    <source>
        <dbReference type="ARBA" id="ARBA00004792"/>
    </source>
</evidence>
<dbReference type="SMART" id="SM00823">
    <property type="entry name" value="PKS_PP"/>
    <property type="match status" value="1"/>
</dbReference>
<dbReference type="SMART" id="SM01294">
    <property type="entry name" value="PKS_PP_betabranch"/>
    <property type="match status" value="1"/>
</dbReference>
<dbReference type="SUPFAM" id="SSF53335">
    <property type="entry name" value="S-adenosyl-L-methionine-dependent methyltransferases"/>
    <property type="match status" value="1"/>
</dbReference>
<comment type="pathway">
    <text evidence="1">Antibiotic biosynthesis.</text>
</comment>
<proteinExistence type="predicted"/>
<dbReference type="Pfam" id="PF16197">
    <property type="entry name" value="KAsynt_C_assoc"/>
    <property type="match status" value="1"/>
</dbReference>
<dbReference type="PANTHER" id="PTHR43775:SF37">
    <property type="entry name" value="SI:DKEY-61P9.11"/>
    <property type="match status" value="1"/>
</dbReference>
<dbReference type="InterPro" id="IPR036736">
    <property type="entry name" value="ACP-like_sf"/>
</dbReference>
<evidence type="ECO:0000259" key="10">
    <source>
        <dbReference type="PROSITE" id="PS50075"/>
    </source>
</evidence>
<dbReference type="GO" id="GO:0004315">
    <property type="term" value="F:3-oxoacyl-[acyl-carrier-protein] synthase activity"/>
    <property type="evidence" value="ECO:0007669"/>
    <property type="project" value="InterPro"/>
</dbReference>
<dbReference type="SMART" id="SM00825">
    <property type="entry name" value="PKS_KS"/>
    <property type="match status" value="1"/>
</dbReference>
<dbReference type="Pfam" id="PF14765">
    <property type="entry name" value="PS-DH"/>
    <property type="match status" value="1"/>
</dbReference>
<dbReference type="InterPro" id="IPR050091">
    <property type="entry name" value="PKS_NRPS_Biosynth_Enz"/>
</dbReference>
<dbReference type="InterPro" id="IPR014031">
    <property type="entry name" value="Ketoacyl_synth_C"/>
</dbReference>
<dbReference type="InterPro" id="IPR014043">
    <property type="entry name" value="Acyl_transferase_dom"/>
</dbReference>
<dbReference type="KEGG" id="sqz:FQU76_29830"/>
<feature type="domain" description="Carrier" evidence="10">
    <location>
        <begin position="2413"/>
        <end position="2487"/>
    </location>
</feature>
<dbReference type="InterPro" id="IPR057326">
    <property type="entry name" value="KR_dom"/>
</dbReference>
<dbReference type="Gene3D" id="3.30.70.3290">
    <property type="match status" value="1"/>
</dbReference>
<dbReference type="InterPro" id="IPR013154">
    <property type="entry name" value="ADH-like_N"/>
</dbReference>
<dbReference type="SMART" id="SM00827">
    <property type="entry name" value="PKS_AT"/>
    <property type="match status" value="1"/>
</dbReference>
<dbReference type="SMART" id="SM00826">
    <property type="entry name" value="PKS_DH"/>
    <property type="match status" value="1"/>
</dbReference>
<evidence type="ECO:0000256" key="3">
    <source>
        <dbReference type="ARBA" id="ARBA00022553"/>
    </source>
</evidence>
<dbReference type="Pfam" id="PF00698">
    <property type="entry name" value="Acyl_transf_1"/>
    <property type="match status" value="1"/>
</dbReference>
<dbReference type="Pfam" id="PF02801">
    <property type="entry name" value="Ketoacyl-synt_C"/>
    <property type="match status" value="1"/>
</dbReference>
<dbReference type="InterPro" id="IPR042104">
    <property type="entry name" value="PKS_dehydratase_sf"/>
</dbReference>
<dbReference type="Pfam" id="PF00109">
    <property type="entry name" value="ketoacyl-synt"/>
    <property type="match status" value="1"/>
</dbReference>
<dbReference type="InterPro" id="IPR049552">
    <property type="entry name" value="PKS_DH_N"/>
</dbReference>
<dbReference type="InterPro" id="IPR013968">
    <property type="entry name" value="PKS_KR"/>
</dbReference>
<dbReference type="FunFam" id="3.40.47.10:FF:000019">
    <property type="entry name" value="Polyketide synthase type I"/>
    <property type="match status" value="1"/>
</dbReference>
<dbReference type="InterPro" id="IPR020841">
    <property type="entry name" value="PKS_Beta-ketoAc_synthase_dom"/>
</dbReference>
<feature type="active site" description="Proton donor; for dehydratase activity" evidence="9">
    <location>
        <position position="1091"/>
    </location>
</feature>
<reference evidence="13 14" key="1">
    <citation type="submission" date="2019-07" db="EMBL/GenBank/DDBJ databases">
        <authorList>
            <person name="Zhu P."/>
        </authorList>
    </citation>
    <scope>NUCLEOTIDE SEQUENCE [LARGE SCALE GENOMIC DNA]</scope>
    <source>
        <strain evidence="13 14">SSL-25</strain>
    </source>
</reference>
<evidence type="ECO:0000313" key="13">
    <source>
        <dbReference type="EMBL" id="QDY80033.1"/>
    </source>
</evidence>
<dbReference type="Pfam" id="PF00550">
    <property type="entry name" value="PP-binding"/>
    <property type="match status" value="1"/>
</dbReference>
<dbReference type="GO" id="GO:0006633">
    <property type="term" value="P:fatty acid biosynthetic process"/>
    <property type="evidence" value="ECO:0007669"/>
    <property type="project" value="InterPro"/>
</dbReference>
<dbReference type="InterPro" id="IPR029063">
    <property type="entry name" value="SAM-dependent_MTases_sf"/>
</dbReference>
<evidence type="ECO:0000256" key="7">
    <source>
        <dbReference type="ARBA" id="ARBA00023268"/>
    </source>
</evidence>
<keyword evidence="14" id="KW-1185">Reference proteome</keyword>